<evidence type="ECO:0000256" key="1">
    <source>
        <dbReference type="ARBA" id="ARBA00010986"/>
    </source>
</evidence>
<dbReference type="PANTHER" id="PTHR30536">
    <property type="entry name" value="ALTRONATE/GALACTARATE DEHYDRATASE"/>
    <property type="match status" value="1"/>
</dbReference>
<evidence type="ECO:0000313" key="7">
    <source>
        <dbReference type="Proteomes" id="UP001501442"/>
    </source>
</evidence>
<comment type="similarity">
    <text evidence="1">Belongs to the UxaA family.</text>
</comment>
<dbReference type="PANTHER" id="PTHR30536:SF5">
    <property type="entry name" value="ALTRONATE DEHYDRATASE"/>
    <property type="match status" value="1"/>
</dbReference>
<dbReference type="Pfam" id="PF04295">
    <property type="entry name" value="GD_AH_second"/>
    <property type="match status" value="1"/>
</dbReference>
<comment type="caution">
    <text evidence="6">The sequence shown here is derived from an EMBL/GenBank/DDBJ whole genome shotgun (WGS) entry which is preliminary data.</text>
</comment>
<sequence>MKTRREDVAVARAGAGPREHESGEVAAPVGFEGIVRPDGRVGTRNHIGILTSVNCSATVAKMIASRSAALAEEFPNVDGVVALTHGTGCGMAADGDGIRLLRRTLNGYARHPNFAALLVVGLGCEVAQLTGFDLPEGTPTMTIQEMGGTAATVRHGVEVVRELLPEADRVERTPVPVAELVLGLADTGTGGPANPALGAAVDLLVRHGGTAVLAGTPQVRGAEHLLACRAAAPAVAERLAGRIHWWERHVGLPSPDTPERAVAKGGTSPLTAVHEYAEPVTERGLVFMDTPGQAAVSATGQIAGGATVMCVTTGGGPADGRRPVPGLNLAATREAYRAMAEDMDLDVSAGEAAMMGERIFRLVLEVASGRRTAGEELGPGDEEFAPWQIGAVM</sequence>
<dbReference type="Pfam" id="PF20629">
    <property type="entry name" value="GD_AH_C"/>
    <property type="match status" value="2"/>
</dbReference>
<evidence type="ECO:0000256" key="3">
    <source>
        <dbReference type="SAM" id="MobiDB-lite"/>
    </source>
</evidence>
<keyword evidence="7" id="KW-1185">Reference proteome</keyword>
<proteinExistence type="inferred from homology"/>
<evidence type="ECO:0000259" key="5">
    <source>
        <dbReference type="Pfam" id="PF20629"/>
    </source>
</evidence>
<feature type="domain" description="D-galactarate/Altronate dehydratase C-terminal" evidence="5">
    <location>
        <begin position="183"/>
        <end position="250"/>
    </location>
</feature>
<organism evidence="6 7">
    <name type="scientific">Actinoallomurus vinaceus</name>
    <dbReference type="NCBI Taxonomy" id="1080074"/>
    <lineage>
        <taxon>Bacteria</taxon>
        <taxon>Bacillati</taxon>
        <taxon>Actinomycetota</taxon>
        <taxon>Actinomycetes</taxon>
        <taxon>Streptosporangiales</taxon>
        <taxon>Thermomonosporaceae</taxon>
        <taxon>Actinoallomurus</taxon>
    </lineage>
</organism>
<dbReference type="InterPro" id="IPR048332">
    <property type="entry name" value="GD_AH_C"/>
</dbReference>
<protein>
    <submittedName>
        <fullName evidence="6">Altronate dehydratase family protein</fullName>
    </submittedName>
</protein>
<dbReference type="RefSeq" id="WP_345442945.1">
    <property type="nucleotide sequence ID" value="NZ_BAABHK010000027.1"/>
</dbReference>
<name>A0ABP8UVD5_9ACTN</name>
<dbReference type="Proteomes" id="UP001501442">
    <property type="component" value="Unassembled WGS sequence"/>
</dbReference>
<evidence type="ECO:0000313" key="6">
    <source>
        <dbReference type="EMBL" id="GAA4639440.1"/>
    </source>
</evidence>
<gene>
    <name evidence="6" type="ORF">GCM10023196_101070</name>
</gene>
<dbReference type="EMBL" id="BAABHK010000027">
    <property type="protein sequence ID" value="GAA4639440.1"/>
    <property type="molecule type" value="Genomic_DNA"/>
</dbReference>
<evidence type="ECO:0000259" key="4">
    <source>
        <dbReference type="Pfam" id="PF04295"/>
    </source>
</evidence>
<feature type="domain" description="D-galactarate/Altronate dehydratase second" evidence="4">
    <location>
        <begin position="33"/>
        <end position="167"/>
    </location>
</feature>
<dbReference type="InterPro" id="IPR052172">
    <property type="entry name" value="UxaA_altronate/galactarate_dh"/>
</dbReference>
<evidence type="ECO:0000256" key="2">
    <source>
        <dbReference type="ARBA" id="ARBA00023239"/>
    </source>
</evidence>
<reference evidence="7" key="1">
    <citation type="journal article" date="2019" name="Int. J. Syst. Evol. Microbiol.">
        <title>The Global Catalogue of Microorganisms (GCM) 10K type strain sequencing project: providing services to taxonomists for standard genome sequencing and annotation.</title>
        <authorList>
            <consortium name="The Broad Institute Genomics Platform"/>
            <consortium name="The Broad Institute Genome Sequencing Center for Infectious Disease"/>
            <person name="Wu L."/>
            <person name="Ma J."/>
        </authorList>
    </citation>
    <scope>NUCLEOTIDE SEQUENCE [LARGE SCALE GENOMIC DNA]</scope>
    <source>
        <strain evidence="7">JCM 17939</strain>
    </source>
</reference>
<accession>A0ABP8UVD5</accession>
<feature type="region of interest" description="Disordered" evidence="3">
    <location>
        <begin position="1"/>
        <end position="22"/>
    </location>
</feature>
<keyword evidence="2" id="KW-0456">Lyase</keyword>
<dbReference type="InterPro" id="IPR007392">
    <property type="entry name" value="GD_AH_second"/>
</dbReference>
<feature type="domain" description="D-galactarate/Altronate dehydratase C-terminal" evidence="5">
    <location>
        <begin position="261"/>
        <end position="391"/>
    </location>
</feature>